<reference evidence="3 4" key="1">
    <citation type="submission" date="2019-03" db="EMBL/GenBank/DDBJ databases">
        <title>First draft genome of Liparis tanakae, snailfish: a comprehensive survey of snailfish specific genes.</title>
        <authorList>
            <person name="Kim W."/>
            <person name="Song I."/>
            <person name="Jeong J.-H."/>
            <person name="Kim D."/>
            <person name="Kim S."/>
            <person name="Ryu S."/>
            <person name="Song J.Y."/>
            <person name="Lee S.K."/>
        </authorList>
    </citation>
    <scope>NUCLEOTIDE SEQUENCE [LARGE SCALE GENOMIC DNA]</scope>
    <source>
        <tissue evidence="3">Muscle</tissue>
    </source>
</reference>
<dbReference type="Proteomes" id="UP000314294">
    <property type="component" value="Unassembled WGS sequence"/>
</dbReference>
<accession>A0A4Z2IQA8</accession>
<evidence type="ECO:0000313" key="3">
    <source>
        <dbReference type="EMBL" id="TNN80021.1"/>
    </source>
</evidence>
<keyword evidence="3" id="KW-0378">Hydrolase</keyword>
<dbReference type="PANTHER" id="PTHR11472">
    <property type="entry name" value="DNA REPAIR DEAD HELICASE RAD3/XP-D SUBFAMILY MEMBER"/>
    <property type="match status" value="1"/>
</dbReference>
<keyword evidence="3" id="KW-0347">Helicase</keyword>
<proteinExistence type="predicted"/>
<dbReference type="GO" id="GO:0003677">
    <property type="term" value="F:DNA binding"/>
    <property type="evidence" value="ECO:0007669"/>
    <property type="project" value="InterPro"/>
</dbReference>
<dbReference type="GO" id="GO:0005524">
    <property type="term" value="F:ATP binding"/>
    <property type="evidence" value="ECO:0007669"/>
    <property type="project" value="InterPro"/>
</dbReference>
<dbReference type="InterPro" id="IPR027417">
    <property type="entry name" value="P-loop_NTPase"/>
</dbReference>
<gene>
    <name evidence="3" type="primary">DDX11</name>
    <name evidence="3" type="ORF">EYF80_009670</name>
</gene>
<dbReference type="GO" id="GO:0003678">
    <property type="term" value="F:DNA helicase activity"/>
    <property type="evidence" value="ECO:0007669"/>
    <property type="project" value="InterPro"/>
</dbReference>
<dbReference type="OrthoDB" id="267079at2759"/>
<sequence>MMSQQQRPGAGNDSRVCFSLMLRFRGAGDDSDDELVEEHVNKIYYCSRTHSQLAQFVHEVQKSPFSKDISLVTLGSRQNLCINEEVRRLGSIQRINDRCMEMQKNKHGERRSHTSSGTADLTEQHLQTERELSFKNLYLNQEKLQD</sequence>
<dbReference type="GO" id="GO:0034085">
    <property type="term" value="P:establishment of sister chromatid cohesion"/>
    <property type="evidence" value="ECO:0007669"/>
    <property type="project" value="TreeGrafter"/>
</dbReference>
<evidence type="ECO:0000259" key="2">
    <source>
        <dbReference type="Pfam" id="PF06733"/>
    </source>
</evidence>
<keyword evidence="3" id="KW-0067">ATP-binding</keyword>
<organism evidence="3 4">
    <name type="scientific">Liparis tanakae</name>
    <name type="common">Tanaka's snailfish</name>
    <dbReference type="NCBI Taxonomy" id="230148"/>
    <lineage>
        <taxon>Eukaryota</taxon>
        <taxon>Metazoa</taxon>
        <taxon>Chordata</taxon>
        <taxon>Craniata</taxon>
        <taxon>Vertebrata</taxon>
        <taxon>Euteleostomi</taxon>
        <taxon>Actinopterygii</taxon>
        <taxon>Neopterygii</taxon>
        <taxon>Teleostei</taxon>
        <taxon>Neoteleostei</taxon>
        <taxon>Acanthomorphata</taxon>
        <taxon>Eupercaria</taxon>
        <taxon>Perciformes</taxon>
        <taxon>Cottioidei</taxon>
        <taxon>Cottales</taxon>
        <taxon>Liparidae</taxon>
        <taxon>Liparis</taxon>
    </lineage>
</organism>
<feature type="region of interest" description="Disordered" evidence="1">
    <location>
        <begin position="103"/>
        <end position="125"/>
    </location>
</feature>
<name>A0A4Z2IQA8_9TELE</name>
<dbReference type="GO" id="GO:0005634">
    <property type="term" value="C:nucleus"/>
    <property type="evidence" value="ECO:0007669"/>
    <property type="project" value="TreeGrafter"/>
</dbReference>
<keyword evidence="4" id="KW-1185">Reference proteome</keyword>
<dbReference type="Gene3D" id="3.40.50.300">
    <property type="entry name" value="P-loop containing nucleotide triphosphate hydrolases"/>
    <property type="match status" value="1"/>
</dbReference>
<comment type="caution">
    <text evidence="3">The sequence shown here is derived from an EMBL/GenBank/DDBJ whole genome shotgun (WGS) entry which is preliminary data.</text>
</comment>
<feature type="domain" description="RAD3-like helicase DEAD" evidence="2">
    <location>
        <begin position="45"/>
        <end position="129"/>
    </location>
</feature>
<dbReference type="PANTHER" id="PTHR11472:SF41">
    <property type="entry name" value="ATP-DEPENDENT DNA HELICASE DDX11-RELATED"/>
    <property type="match status" value="1"/>
</dbReference>
<evidence type="ECO:0000313" key="4">
    <source>
        <dbReference type="Proteomes" id="UP000314294"/>
    </source>
</evidence>
<evidence type="ECO:0000256" key="1">
    <source>
        <dbReference type="SAM" id="MobiDB-lite"/>
    </source>
</evidence>
<dbReference type="InterPro" id="IPR045028">
    <property type="entry name" value="DinG/Rad3-like"/>
</dbReference>
<dbReference type="EMBL" id="SRLO01000058">
    <property type="protein sequence ID" value="TNN80021.1"/>
    <property type="molecule type" value="Genomic_DNA"/>
</dbReference>
<dbReference type="Pfam" id="PF06733">
    <property type="entry name" value="DEAD_2"/>
    <property type="match status" value="1"/>
</dbReference>
<dbReference type="InterPro" id="IPR010614">
    <property type="entry name" value="RAD3-like_helicase_DEAD"/>
</dbReference>
<protein>
    <submittedName>
        <fullName evidence="3">Putative ATP-dependent DNA helicase DDX11</fullName>
    </submittedName>
</protein>
<dbReference type="AlphaFoldDB" id="A0A4Z2IQA8"/>
<keyword evidence="3" id="KW-0547">Nucleotide-binding</keyword>